<gene>
    <name evidence="2" type="ORF">GFD30_00460</name>
</gene>
<keyword evidence="3" id="KW-1185">Reference proteome</keyword>
<keyword evidence="1" id="KW-1133">Transmembrane helix</keyword>
<accession>A0A6L5G3S4</accession>
<protein>
    <submittedName>
        <fullName evidence="2">Uncharacterized protein</fullName>
    </submittedName>
</protein>
<keyword evidence="1" id="KW-0472">Membrane</keyword>
<dbReference type="Proteomes" id="UP000477750">
    <property type="component" value="Unassembled WGS sequence"/>
</dbReference>
<evidence type="ECO:0000256" key="1">
    <source>
        <dbReference type="SAM" id="Phobius"/>
    </source>
</evidence>
<dbReference type="EMBL" id="WIAO01000001">
    <property type="protein sequence ID" value="MQM24053.1"/>
    <property type="molecule type" value="Genomic_DNA"/>
</dbReference>
<reference evidence="2 3" key="1">
    <citation type="submission" date="2019-10" db="EMBL/GenBank/DDBJ databases">
        <title>Glycomyces albidus sp. nov., a novel actinomycete isolated from rhizosphere soil of wheat (Triticum aestivum L.).</title>
        <authorList>
            <person name="Qian L."/>
        </authorList>
    </citation>
    <scope>NUCLEOTIDE SEQUENCE [LARGE SCALE GENOMIC DNA]</scope>
    <source>
        <strain evidence="2 3">NEAU-7082</strain>
    </source>
</reference>
<feature type="transmembrane region" description="Helical" evidence="1">
    <location>
        <begin position="86"/>
        <end position="103"/>
    </location>
</feature>
<name>A0A6L5G3S4_9ACTN</name>
<proteinExistence type="predicted"/>
<sequence>MPRTSSPEPRWDGAPLDARHEIRLAVALPLVAAAAAAAALWSHLFATGPLRWWGTAIAGAVLAAALAGAVALCFRGRSRRRWKPATVFPIAIAVGVGALVPAFEQFALAHHGVSVECTVASRIDYIAETVFDPLGRVGPEFGDPSASGGLAFAPLTLLFLTAGASFRLYLVDDGSIRAALADRIRRLRGRV</sequence>
<organism evidence="2 3">
    <name type="scientific">Glycomyces albidus</name>
    <dbReference type="NCBI Taxonomy" id="2656774"/>
    <lineage>
        <taxon>Bacteria</taxon>
        <taxon>Bacillati</taxon>
        <taxon>Actinomycetota</taxon>
        <taxon>Actinomycetes</taxon>
        <taxon>Glycomycetales</taxon>
        <taxon>Glycomycetaceae</taxon>
        <taxon>Glycomyces</taxon>
    </lineage>
</organism>
<dbReference type="AlphaFoldDB" id="A0A6L5G3S4"/>
<evidence type="ECO:0000313" key="2">
    <source>
        <dbReference type="EMBL" id="MQM24053.1"/>
    </source>
</evidence>
<evidence type="ECO:0000313" key="3">
    <source>
        <dbReference type="Proteomes" id="UP000477750"/>
    </source>
</evidence>
<dbReference type="RefSeq" id="WP_153023258.1">
    <property type="nucleotide sequence ID" value="NZ_WIAO01000001.1"/>
</dbReference>
<feature type="transmembrane region" description="Helical" evidence="1">
    <location>
        <begin position="24"/>
        <end position="46"/>
    </location>
</feature>
<feature type="transmembrane region" description="Helical" evidence="1">
    <location>
        <begin position="52"/>
        <end position="74"/>
    </location>
</feature>
<feature type="transmembrane region" description="Helical" evidence="1">
    <location>
        <begin position="149"/>
        <end position="170"/>
    </location>
</feature>
<comment type="caution">
    <text evidence="2">The sequence shown here is derived from an EMBL/GenBank/DDBJ whole genome shotgun (WGS) entry which is preliminary data.</text>
</comment>
<keyword evidence="1" id="KW-0812">Transmembrane</keyword>